<dbReference type="AlphaFoldDB" id="W4VM68"/>
<comment type="caution">
    <text evidence="1">The sequence shown here is derived from an EMBL/GenBank/DDBJ whole genome shotgun (WGS) entry which is preliminary data.</text>
</comment>
<dbReference type="STRING" id="1298598.JCM21714_3419"/>
<dbReference type="EMBL" id="BAVS01000021">
    <property type="protein sequence ID" value="GAE94276.1"/>
    <property type="molecule type" value="Genomic_DNA"/>
</dbReference>
<protein>
    <submittedName>
        <fullName evidence="1">Uncharacterized protein</fullName>
    </submittedName>
</protein>
<evidence type="ECO:0000313" key="2">
    <source>
        <dbReference type="Proteomes" id="UP000019102"/>
    </source>
</evidence>
<reference evidence="1 2" key="1">
    <citation type="journal article" date="2014" name="Genome Announc.">
        <title>Draft Genome Sequence of the Boron-Tolerant and Moderately Halotolerant Bacterium Gracilibacillus boraciitolerans JCM 21714T.</title>
        <authorList>
            <person name="Ahmed I."/>
            <person name="Oshima K."/>
            <person name="Suda W."/>
            <person name="Kitamura K."/>
            <person name="Iida T."/>
            <person name="Ohmori Y."/>
            <person name="Fujiwara T."/>
            <person name="Hattori M."/>
            <person name="Ohkuma M."/>
        </authorList>
    </citation>
    <scope>NUCLEOTIDE SEQUENCE [LARGE SCALE GENOMIC DNA]</scope>
    <source>
        <strain evidence="1 2">JCM 21714</strain>
    </source>
</reference>
<dbReference type="Proteomes" id="UP000019102">
    <property type="component" value="Unassembled WGS sequence"/>
</dbReference>
<organism evidence="1 2">
    <name type="scientific">Gracilibacillus boraciitolerans JCM 21714</name>
    <dbReference type="NCBI Taxonomy" id="1298598"/>
    <lineage>
        <taxon>Bacteria</taxon>
        <taxon>Bacillati</taxon>
        <taxon>Bacillota</taxon>
        <taxon>Bacilli</taxon>
        <taxon>Bacillales</taxon>
        <taxon>Bacillaceae</taxon>
        <taxon>Gracilibacillus</taxon>
    </lineage>
</organism>
<evidence type="ECO:0000313" key="1">
    <source>
        <dbReference type="EMBL" id="GAE94276.1"/>
    </source>
</evidence>
<gene>
    <name evidence="1" type="ORF">JCM21714_3419</name>
</gene>
<keyword evidence="2" id="KW-1185">Reference proteome</keyword>
<sequence>MDYIRINNDLPKLYITQPEFAEPTRTMQSHYQSTATYEKKEENVEPVKEYKVNMEQLRKKKFKRDDFGGKSNLLRFDAIPCAKSEV</sequence>
<name>W4VM68_9BACI</name>
<accession>W4VM68</accession>
<proteinExistence type="predicted"/>